<sequence length="284" mass="31606">MIPLTTLNLKGDHENDIAPVRWETRISSNGSFITCSCGENIACFTRIEKTNSWRRRYGPLILSSSCSTADRSVDISEDGRLMAVAGAAGGLGHVAVVGTACQWGVPISAYSETKTDLRVVISPDSTLVATLGRSKYDHSVSLRVREICQNADLARSVHFASSHLHDSSWTEFVDSETICWGNLHNQASALRVVRSTCHQGRTQLNLQRLDNFLPTTFGFDADAAGNGWLYYQSQTCPKKRRVCWIPHECRPNTPQTIRWSNNTVVMVSHKELVTVLRVRENIDI</sequence>
<dbReference type="AlphaFoldDB" id="A0A165E4T2"/>
<organism evidence="1 2">
    <name type="scientific">Exidia glandulosa HHB12029</name>
    <dbReference type="NCBI Taxonomy" id="1314781"/>
    <lineage>
        <taxon>Eukaryota</taxon>
        <taxon>Fungi</taxon>
        <taxon>Dikarya</taxon>
        <taxon>Basidiomycota</taxon>
        <taxon>Agaricomycotina</taxon>
        <taxon>Agaricomycetes</taxon>
        <taxon>Auriculariales</taxon>
        <taxon>Exidiaceae</taxon>
        <taxon>Exidia</taxon>
    </lineage>
</organism>
<proteinExistence type="predicted"/>
<keyword evidence="2" id="KW-1185">Reference proteome</keyword>
<dbReference type="Proteomes" id="UP000077266">
    <property type="component" value="Unassembled WGS sequence"/>
</dbReference>
<dbReference type="EMBL" id="KV426167">
    <property type="protein sequence ID" value="KZV86063.1"/>
    <property type="molecule type" value="Genomic_DNA"/>
</dbReference>
<gene>
    <name evidence="1" type="ORF">EXIGLDRAFT_231471</name>
</gene>
<dbReference type="SUPFAM" id="SSF82171">
    <property type="entry name" value="DPP6 N-terminal domain-like"/>
    <property type="match status" value="1"/>
</dbReference>
<protein>
    <submittedName>
        <fullName evidence="1">Uncharacterized protein</fullName>
    </submittedName>
</protein>
<name>A0A165E4T2_EXIGL</name>
<dbReference type="InParanoid" id="A0A165E4T2"/>
<accession>A0A165E4T2</accession>
<evidence type="ECO:0000313" key="1">
    <source>
        <dbReference type="EMBL" id="KZV86063.1"/>
    </source>
</evidence>
<reference evidence="1 2" key="1">
    <citation type="journal article" date="2016" name="Mol. Biol. Evol.">
        <title>Comparative Genomics of Early-Diverging Mushroom-Forming Fungi Provides Insights into the Origins of Lignocellulose Decay Capabilities.</title>
        <authorList>
            <person name="Nagy L.G."/>
            <person name="Riley R."/>
            <person name="Tritt A."/>
            <person name="Adam C."/>
            <person name="Daum C."/>
            <person name="Floudas D."/>
            <person name="Sun H."/>
            <person name="Yadav J.S."/>
            <person name="Pangilinan J."/>
            <person name="Larsson K.H."/>
            <person name="Matsuura K."/>
            <person name="Barry K."/>
            <person name="Labutti K."/>
            <person name="Kuo R."/>
            <person name="Ohm R.A."/>
            <person name="Bhattacharya S.S."/>
            <person name="Shirouzu T."/>
            <person name="Yoshinaga Y."/>
            <person name="Martin F.M."/>
            <person name="Grigoriev I.V."/>
            <person name="Hibbett D.S."/>
        </authorList>
    </citation>
    <scope>NUCLEOTIDE SEQUENCE [LARGE SCALE GENOMIC DNA]</scope>
    <source>
        <strain evidence="1 2">HHB12029</strain>
    </source>
</reference>
<evidence type="ECO:0000313" key="2">
    <source>
        <dbReference type="Proteomes" id="UP000077266"/>
    </source>
</evidence>